<proteinExistence type="predicted"/>
<dbReference type="OrthoDB" id="8479669at2"/>
<keyword evidence="2" id="KW-1185">Reference proteome</keyword>
<dbReference type="RefSeq" id="WP_077131364.1">
    <property type="nucleotide sequence ID" value="NZ_CP014263.1"/>
</dbReference>
<dbReference type="Proteomes" id="UP000187941">
    <property type="component" value="Chromosome"/>
</dbReference>
<dbReference type="AlphaFoldDB" id="A0A1P9WX60"/>
<gene>
    <name evidence="1" type="ORF">AWR27_11720</name>
</gene>
<organism evidence="1 2">
    <name type="scientific">Spirosoma montaniterrae</name>
    <dbReference type="NCBI Taxonomy" id="1178516"/>
    <lineage>
        <taxon>Bacteria</taxon>
        <taxon>Pseudomonadati</taxon>
        <taxon>Bacteroidota</taxon>
        <taxon>Cytophagia</taxon>
        <taxon>Cytophagales</taxon>
        <taxon>Cytophagaceae</taxon>
        <taxon>Spirosoma</taxon>
    </lineage>
</organism>
<protein>
    <recommendedName>
        <fullName evidence="3">DUF4263 domain-containing protein</fullName>
    </recommendedName>
</protein>
<reference evidence="1 2" key="1">
    <citation type="submission" date="2016-01" db="EMBL/GenBank/DDBJ databases">
        <authorList>
            <person name="Oliw E.H."/>
        </authorList>
    </citation>
    <scope>NUCLEOTIDE SEQUENCE [LARGE SCALE GENOMIC DNA]</scope>
    <source>
        <strain evidence="1 2">DY10</strain>
    </source>
</reference>
<evidence type="ECO:0000313" key="2">
    <source>
        <dbReference type="Proteomes" id="UP000187941"/>
    </source>
</evidence>
<dbReference type="STRING" id="1178516.AWR27_11720"/>
<evidence type="ECO:0000313" key="1">
    <source>
        <dbReference type="EMBL" id="AQG79933.1"/>
    </source>
</evidence>
<accession>A0A1P9WX60</accession>
<name>A0A1P9WX60_9BACT</name>
<evidence type="ECO:0008006" key="3">
    <source>
        <dbReference type="Google" id="ProtNLM"/>
    </source>
</evidence>
<dbReference type="KEGG" id="smon:AWR27_11720"/>
<sequence>MARILATVDSTWYEELSLVSYYYESQFEHKVISHAAFVFPDYYVMKYKKVMHTAHGKTSTPDLVMVRKSYEDWWVVEVEKADHPIEHVLGQVEVFSNAELNAIETSKYIIQQNSSLDEKKVLNLIRNERPKVLVIVDQPKDSWKRDLANYNTKLCVFQVFKNNHGLELYRINGEYPYIYTGDAHCRMVSGMVNTLEVINPEILDSFVSGDELELVFKEQMTKWEVFFAKGKMHLKSVGMSVNKLPVGKDYIIRKDSFDRYHIEFN</sequence>
<dbReference type="EMBL" id="CP014263">
    <property type="protein sequence ID" value="AQG79933.1"/>
    <property type="molecule type" value="Genomic_DNA"/>
</dbReference>